<comment type="caution">
    <text evidence="1">The sequence shown here is derived from an EMBL/GenBank/DDBJ whole genome shotgun (WGS) entry which is preliminary data.</text>
</comment>
<reference evidence="1 2" key="1">
    <citation type="submission" date="2019-04" db="EMBL/GenBank/DDBJ databases">
        <title>Natronomonas sp. F20-122 a newhaloarchaeon isolated from a saline saltern of Isla Bacuta, Huelva, Spain.</title>
        <authorList>
            <person name="Duran-Viseras A."/>
            <person name="Sanchez-Porro C."/>
            <person name="Ventosa A."/>
        </authorList>
    </citation>
    <scope>NUCLEOTIDE SEQUENCE [LARGE SCALE GENOMIC DNA]</scope>
    <source>
        <strain evidence="1 2">F20-122</strain>
    </source>
</reference>
<evidence type="ECO:0000313" key="1">
    <source>
        <dbReference type="EMBL" id="TKR24953.1"/>
    </source>
</evidence>
<dbReference type="Pfam" id="PF24152">
    <property type="entry name" value="DUF7405"/>
    <property type="match status" value="1"/>
</dbReference>
<gene>
    <name evidence="1" type="ORF">DM868_13000</name>
</gene>
<dbReference type="OrthoDB" id="212084at2157"/>
<dbReference type="SUPFAM" id="SSF54909">
    <property type="entry name" value="Dimeric alpha+beta barrel"/>
    <property type="match status" value="1"/>
</dbReference>
<dbReference type="EMBL" id="QKNX01000006">
    <property type="protein sequence ID" value="TKR24953.1"/>
    <property type="molecule type" value="Genomic_DNA"/>
</dbReference>
<dbReference type="InterPro" id="IPR011008">
    <property type="entry name" value="Dimeric_a/b-barrel"/>
</dbReference>
<dbReference type="InterPro" id="IPR055828">
    <property type="entry name" value="DUF7405"/>
</dbReference>
<keyword evidence="2" id="KW-1185">Reference proteome</keyword>
<accession>A0A4V5ZNE4</accession>
<organism evidence="1 2">
    <name type="scientific">Natronomonas salsuginis</name>
    <dbReference type="NCBI Taxonomy" id="2217661"/>
    <lineage>
        <taxon>Archaea</taxon>
        <taxon>Methanobacteriati</taxon>
        <taxon>Methanobacteriota</taxon>
        <taxon>Stenosarchaea group</taxon>
        <taxon>Halobacteria</taxon>
        <taxon>Halobacteriales</taxon>
        <taxon>Natronomonadaceae</taxon>
        <taxon>Natronomonas</taxon>
    </lineage>
</organism>
<dbReference type="RefSeq" id="WP_137277375.1">
    <property type="nucleotide sequence ID" value="NZ_QKNX01000006.1"/>
</dbReference>
<dbReference type="PROSITE" id="PS51257">
    <property type="entry name" value="PROKAR_LIPOPROTEIN"/>
    <property type="match status" value="1"/>
</dbReference>
<proteinExistence type="predicted"/>
<protein>
    <submittedName>
        <fullName evidence="1">Tat pathway signal protein</fullName>
    </submittedName>
</protein>
<dbReference type="AlphaFoldDB" id="A0A4V5ZNE4"/>
<sequence>MAAPNRNRRSRREYLRDLVAVGGTVALTACLQETDPTVPTGDPAERPHRQHAWNDVLRTDEHGNRRPPKHHVLVPLRLVVTPTEEPRTQVETALQSLESAYAFDPEGLLFTVGYAPAYFERIGAEPPIPSPEPLTPMESPTLDAFDALVHLASDAPSVVLEAEEALLGSVDEPNGVSMDATFEGVFERAEPRRTGFVGPGLPAAHTDVDGVPDSVPEDAPFFMGFRSGLAESQASEDRVTIEEGPYAGGTTTHVESLSLQLETWFEQEGRAQRVARTFSPEHDPESIGDIGEGLGASTGVVGDIAEKTAEHARTRGVVGHAQKAARARDEDGAPLLLRRDFNTVDGDRPGAHFLAHQRRIEEYIRVRQAMAGLDLAGEGVGQRHNNGLLQYIFVRRRGNYLIPPRDRRALPNTHR</sequence>
<dbReference type="Proteomes" id="UP000308037">
    <property type="component" value="Unassembled WGS sequence"/>
</dbReference>
<evidence type="ECO:0000313" key="2">
    <source>
        <dbReference type="Proteomes" id="UP000308037"/>
    </source>
</evidence>
<name>A0A4V5ZNE4_9EURY</name>